<dbReference type="GO" id="GO:0005886">
    <property type="term" value="C:plasma membrane"/>
    <property type="evidence" value="ECO:0007669"/>
    <property type="project" value="UniProtKB-SubCell"/>
</dbReference>
<keyword evidence="5 8" id="KW-0812">Transmembrane</keyword>
<dbReference type="InterPro" id="IPR036259">
    <property type="entry name" value="MFS_trans_sf"/>
</dbReference>
<comment type="subcellular location">
    <subcellularLocation>
        <location evidence="1">Cell inner membrane</location>
        <topology evidence="1">Multi-pass membrane protein</topology>
    </subcellularLocation>
</comment>
<feature type="transmembrane region" description="Helical" evidence="8">
    <location>
        <begin position="222"/>
        <end position="243"/>
    </location>
</feature>
<gene>
    <name evidence="10" type="ORF">OR37_01173</name>
</gene>
<dbReference type="eggNOG" id="COG2814">
    <property type="taxonomic scope" value="Bacteria"/>
</dbReference>
<feature type="transmembrane region" description="Helical" evidence="8">
    <location>
        <begin position="21"/>
        <end position="44"/>
    </location>
</feature>
<name>R0EBX3_CAUVI</name>
<feature type="transmembrane region" description="Helical" evidence="8">
    <location>
        <begin position="116"/>
        <end position="134"/>
    </location>
</feature>
<dbReference type="PATRIC" id="fig|1292034.3.peg.1164"/>
<feature type="transmembrane region" description="Helical" evidence="8">
    <location>
        <begin position="346"/>
        <end position="365"/>
    </location>
</feature>
<dbReference type="STRING" id="1292034.OR37_01173"/>
<dbReference type="InterPro" id="IPR026032">
    <property type="entry name" value="HcaT-like"/>
</dbReference>
<evidence type="ECO:0000256" key="5">
    <source>
        <dbReference type="ARBA" id="ARBA00022692"/>
    </source>
</evidence>
<feature type="transmembrane region" description="Helical" evidence="8">
    <location>
        <begin position="174"/>
        <end position="194"/>
    </location>
</feature>
<dbReference type="Pfam" id="PF12832">
    <property type="entry name" value="MFS_1_like"/>
    <property type="match status" value="1"/>
</dbReference>
<accession>R0EBX3</accession>
<reference evidence="10 11" key="1">
    <citation type="journal article" date="2013" name="Genome Announc.">
        <title>Draft Genome Sequence for Caulobacter sp. Strain OR37, a Bacterium Tolerant to Heavy Metals.</title>
        <authorList>
            <person name="Utturkar S.M."/>
            <person name="Bollmann A."/>
            <person name="Brzoska R.M."/>
            <person name="Klingeman D.M."/>
            <person name="Epstein S.E."/>
            <person name="Palumbo A.V."/>
            <person name="Brown S.D."/>
        </authorList>
    </citation>
    <scope>NUCLEOTIDE SEQUENCE [LARGE SCALE GENOMIC DNA]</scope>
    <source>
        <strain evidence="10 11">OR37</strain>
    </source>
</reference>
<feature type="transmembrane region" description="Helical" evidence="8">
    <location>
        <begin position="258"/>
        <end position="276"/>
    </location>
</feature>
<dbReference type="Proteomes" id="UP000013063">
    <property type="component" value="Unassembled WGS sequence"/>
</dbReference>
<evidence type="ECO:0000256" key="8">
    <source>
        <dbReference type="SAM" id="Phobius"/>
    </source>
</evidence>
<dbReference type="GO" id="GO:0030395">
    <property type="term" value="F:lactose binding"/>
    <property type="evidence" value="ECO:0007669"/>
    <property type="project" value="TreeGrafter"/>
</dbReference>
<sequence length="404" mass="42827">MPAGADKADGAAVHSGGLPTVVRLCLFYGAIYLSSGVSLPYIGTYLRSRGMSGGEIGLILALPLLLRPFTGASLAVWADGFTLRRTPMILLLIGAGLGYAGLLVTANLWWLALAWFVGQTLLSTVSPLIDVISLRRARVEGFNYGVPRGTGSSTFIFANLAMGAILTFAAPTVIAVWIAAACFIGALVGALVIPSERVHAEGAKPDRSERWKGLGDLLRDRTFVLAVVTAGLIQGAHAFYYGFSAILWRKQGISEPMIGVLWGVGVTAEVGFMWFLEPLRRRWTPERFLVLGALAAVVRWTAYAFQPPLWALFPLQLLHALTFAASFLASLRLIEKLTPPAYASPAQAINSALSSGLTLGVATLASGPLFDAFGARGYLVTAAMALLGLGGAILLSRPANRQIA</sequence>
<dbReference type="PANTHER" id="PTHR23522:SF10">
    <property type="entry name" value="3-PHENYLPROPIONIC ACID TRANSPORTER-RELATED"/>
    <property type="match status" value="1"/>
</dbReference>
<proteinExistence type="predicted"/>
<protein>
    <recommendedName>
        <fullName evidence="9">Major facilitator superfamily associated domain-containing protein</fullName>
    </recommendedName>
</protein>
<keyword evidence="3" id="KW-1003">Cell membrane</keyword>
<keyword evidence="11" id="KW-1185">Reference proteome</keyword>
<evidence type="ECO:0000256" key="4">
    <source>
        <dbReference type="ARBA" id="ARBA00022519"/>
    </source>
</evidence>
<evidence type="ECO:0000256" key="1">
    <source>
        <dbReference type="ARBA" id="ARBA00004429"/>
    </source>
</evidence>
<dbReference type="NCBIfam" id="NF037955">
    <property type="entry name" value="mfs"/>
    <property type="match status" value="1"/>
</dbReference>
<dbReference type="Gene3D" id="1.20.1250.20">
    <property type="entry name" value="MFS general substrate transporter like domains"/>
    <property type="match status" value="2"/>
</dbReference>
<dbReference type="GO" id="GO:0015528">
    <property type="term" value="F:lactose:proton symporter activity"/>
    <property type="evidence" value="ECO:0007669"/>
    <property type="project" value="TreeGrafter"/>
</dbReference>
<feature type="transmembrane region" description="Helical" evidence="8">
    <location>
        <begin position="377"/>
        <end position="395"/>
    </location>
</feature>
<keyword evidence="7 8" id="KW-0472">Membrane</keyword>
<dbReference type="EMBL" id="APMP01000004">
    <property type="protein sequence ID" value="ENZ82978.1"/>
    <property type="molecule type" value="Genomic_DNA"/>
</dbReference>
<dbReference type="PANTHER" id="PTHR23522">
    <property type="entry name" value="BLL5896 PROTEIN"/>
    <property type="match status" value="1"/>
</dbReference>
<dbReference type="InterPro" id="IPR024989">
    <property type="entry name" value="MFS_assoc_dom"/>
</dbReference>
<evidence type="ECO:0000313" key="11">
    <source>
        <dbReference type="Proteomes" id="UP000013063"/>
    </source>
</evidence>
<dbReference type="PIRSF" id="PIRSF004925">
    <property type="entry name" value="HcaT"/>
    <property type="match status" value="1"/>
</dbReference>
<keyword evidence="6 8" id="KW-1133">Transmembrane helix</keyword>
<organism evidence="10 11">
    <name type="scientific">Caulobacter vibrioides OR37</name>
    <dbReference type="NCBI Taxonomy" id="1292034"/>
    <lineage>
        <taxon>Bacteria</taxon>
        <taxon>Pseudomonadati</taxon>
        <taxon>Pseudomonadota</taxon>
        <taxon>Alphaproteobacteria</taxon>
        <taxon>Caulobacterales</taxon>
        <taxon>Caulobacteraceae</taxon>
        <taxon>Caulobacter</taxon>
    </lineage>
</organism>
<evidence type="ECO:0000256" key="2">
    <source>
        <dbReference type="ARBA" id="ARBA00022448"/>
    </source>
</evidence>
<feature type="domain" description="Major facilitator superfamily associated" evidence="9">
    <location>
        <begin position="23"/>
        <end position="376"/>
    </location>
</feature>
<feature type="transmembrane region" description="Helical" evidence="8">
    <location>
        <begin position="311"/>
        <end position="334"/>
    </location>
</feature>
<dbReference type="OrthoDB" id="9150135at2"/>
<feature type="transmembrane region" description="Helical" evidence="8">
    <location>
        <begin position="56"/>
        <end position="77"/>
    </location>
</feature>
<evidence type="ECO:0000313" key="10">
    <source>
        <dbReference type="EMBL" id="ENZ82978.1"/>
    </source>
</evidence>
<keyword evidence="2" id="KW-0813">Transport</keyword>
<keyword evidence="4" id="KW-0997">Cell inner membrane</keyword>
<feature type="transmembrane region" description="Helical" evidence="8">
    <location>
        <begin position="288"/>
        <end position="305"/>
    </location>
</feature>
<feature type="transmembrane region" description="Helical" evidence="8">
    <location>
        <begin position="146"/>
        <end position="168"/>
    </location>
</feature>
<dbReference type="AlphaFoldDB" id="R0EBX3"/>
<dbReference type="SUPFAM" id="SSF103473">
    <property type="entry name" value="MFS general substrate transporter"/>
    <property type="match status" value="1"/>
</dbReference>
<evidence type="ECO:0000259" key="9">
    <source>
        <dbReference type="Pfam" id="PF12832"/>
    </source>
</evidence>
<evidence type="ECO:0000256" key="7">
    <source>
        <dbReference type="ARBA" id="ARBA00023136"/>
    </source>
</evidence>
<evidence type="ECO:0000256" key="6">
    <source>
        <dbReference type="ARBA" id="ARBA00022989"/>
    </source>
</evidence>
<dbReference type="RefSeq" id="WP_004616842.1">
    <property type="nucleotide sequence ID" value="NZ_APMP01000004.1"/>
</dbReference>
<comment type="caution">
    <text evidence="10">The sequence shown here is derived from an EMBL/GenBank/DDBJ whole genome shotgun (WGS) entry which is preliminary data.</text>
</comment>
<evidence type="ECO:0000256" key="3">
    <source>
        <dbReference type="ARBA" id="ARBA00022475"/>
    </source>
</evidence>
<feature type="transmembrane region" description="Helical" evidence="8">
    <location>
        <begin position="89"/>
        <end position="110"/>
    </location>
</feature>